<evidence type="ECO:0000256" key="1">
    <source>
        <dbReference type="SAM" id="Phobius"/>
    </source>
</evidence>
<name>A0A7M3MB29_9BACT</name>
<keyword evidence="1" id="KW-0472">Membrane</keyword>
<reference evidence="2 3" key="1">
    <citation type="submission" date="2018-06" db="EMBL/GenBank/DDBJ databases">
        <title>Complete genome of Desulfovibrio indonesiensis P37SLT.</title>
        <authorList>
            <person name="Crispim J.S."/>
            <person name="Vidigal P.M.P."/>
            <person name="Silva L.C.F."/>
            <person name="Laguardia C.N."/>
            <person name="Araujo L.C."/>
            <person name="Dias R.S."/>
            <person name="Sousa M.P."/>
            <person name="Paula S.O."/>
            <person name="Silva C."/>
        </authorList>
    </citation>
    <scope>NUCLEOTIDE SEQUENCE [LARGE SCALE GENOMIC DNA]</scope>
    <source>
        <strain evidence="2 3">P37SLT</strain>
    </source>
</reference>
<organism evidence="2 3">
    <name type="scientific">Oceanidesulfovibrio indonesiensis</name>
    <dbReference type="NCBI Taxonomy" id="54767"/>
    <lineage>
        <taxon>Bacteria</taxon>
        <taxon>Pseudomonadati</taxon>
        <taxon>Thermodesulfobacteriota</taxon>
        <taxon>Desulfovibrionia</taxon>
        <taxon>Desulfovibrionales</taxon>
        <taxon>Desulfovibrionaceae</taxon>
        <taxon>Oceanidesulfovibrio</taxon>
    </lineage>
</organism>
<keyword evidence="1" id="KW-0812">Transmembrane</keyword>
<comment type="caution">
    <text evidence="2">The sequence shown here is derived from an EMBL/GenBank/DDBJ whole genome shotgun (WGS) entry which is preliminary data.</text>
</comment>
<keyword evidence="3" id="KW-1185">Reference proteome</keyword>
<accession>A0A7M3MB29</accession>
<dbReference type="RefSeq" id="WP_144304415.1">
    <property type="nucleotide sequence ID" value="NZ_QMIE01000021.1"/>
</dbReference>
<feature type="transmembrane region" description="Helical" evidence="1">
    <location>
        <begin position="6"/>
        <end position="25"/>
    </location>
</feature>
<feature type="transmembrane region" description="Helical" evidence="1">
    <location>
        <begin position="111"/>
        <end position="134"/>
    </location>
</feature>
<dbReference type="Proteomes" id="UP000448292">
    <property type="component" value="Unassembled WGS sequence"/>
</dbReference>
<proteinExistence type="predicted"/>
<dbReference type="AlphaFoldDB" id="A0A7M3MB29"/>
<gene>
    <name evidence="2" type="ORF">DPQ33_16940</name>
</gene>
<sequence length="140" mass="16000">MFIIHFLIALVMALLVALLVTRGLRRRGPWPAIWPLIVLLLLASWAGGMWITPFGPSVWGVSLLPFAVFTILLALFLAVLPFGPNRRPEDENTQVEFVTNKDRYERERKDFVLGWVFWSLAVLLLLAIIIRYLLYPPTAV</sequence>
<dbReference type="EMBL" id="QMIE01000021">
    <property type="protein sequence ID" value="TVM14694.1"/>
    <property type="molecule type" value="Genomic_DNA"/>
</dbReference>
<keyword evidence="1" id="KW-1133">Transmembrane helix</keyword>
<feature type="transmembrane region" description="Helical" evidence="1">
    <location>
        <begin position="58"/>
        <end position="80"/>
    </location>
</feature>
<evidence type="ECO:0000313" key="3">
    <source>
        <dbReference type="Proteomes" id="UP000448292"/>
    </source>
</evidence>
<feature type="transmembrane region" description="Helical" evidence="1">
    <location>
        <begin position="32"/>
        <end position="52"/>
    </location>
</feature>
<dbReference type="OrthoDB" id="897258at2"/>
<protein>
    <submittedName>
        <fullName evidence="2">Uncharacterized protein</fullName>
    </submittedName>
</protein>
<evidence type="ECO:0000313" key="2">
    <source>
        <dbReference type="EMBL" id="TVM14694.1"/>
    </source>
</evidence>